<proteinExistence type="predicted"/>
<dbReference type="PROSITE" id="PS51170">
    <property type="entry name" value="CW"/>
    <property type="match status" value="1"/>
</dbReference>
<comment type="caution">
    <text evidence="3">The sequence shown here is derived from an EMBL/GenBank/DDBJ whole genome shotgun (WGS) entry which is preliminary data.</text>
</comment>
<evidence type="ECO:0000256" key="1">
    <source>
        <dbReference type="ARBA" id="ARBA00022737"/>
    </source>
</evidence>
<evidence type="ECO:0000313" key="3">
    <source>
        <dbReference type="EMBL" id="KXB52969.1"/>
    </source>
</evidence>
<dbReference type="Proteomes" id="UP000070394">
    <property type="component" value="Unassembled WGS sequence"/>
</dbReference>
<dbReference type="PATRIC" id="fig|467210.3.peg.2705"/>
<dbReference type="SUPFAM" id="SSF69360">
    <property type="entry name" value="Cell wall binding repeat"/>
    <property type="match status" value="1"/>
</dbReference>
<feature type="repeat" description="Cell wall-binding" evidence="2">
    <location>
        <begin position="70"/>
        <end position="89"/>
    </location>
</feature>
<dbReference type="AlphaFoldDB" id="A0A133ZBZ9"/>
<dbReference type="InterPro" id="IPR018337">
    <property type="entry name" value="Cell_wall/Cho-bd_repeat"/>
</dbReference>
<gene>
    <name evidence="3" type="ORF">HMPREF1866_02728</name>
</gene>
<evidence type="ECO:0000256" key="2">
    <source>
        <dbReference type="PROSITE-ProRule" id="PRU00591"/>
    </source>
</evidence>
<keyword evidence="1" id="KW-0677">Repeat</keyword>
<dbReference type="Gene3D" id="2.10.270.10">
    <property type="entry name" value="Cholin Binding"/>
    <property type="match status" value="1"/>
</dbReference>
<organism evidence="3 4">
    <name type="scientific">Lachnoanaerobaculum saburreum</name>
    <dbReference type="NCBI Taxonomy" id="467210"/>
    <lineage>
        <taxon>Bacteria</taxon>
        <taxon>Bacillati</taxon>
        <taxon>Bacillota</taxon>
        <taxon>Clostridia</taxon>
        <taxon>Lachnospirales</taxon>
        <taxon>Lachnospiraceae</taxon>
        <taxon>Lachnoanaerobaculum</taxon>
    </lineage>
</organism>
<sequence length="130" mass="15127">MSGRKGGMMKKGLIKSVAVLFAAFSLGGVVVPPLTAHAEVLERMQGDRGEWRRDEHGWYFMLTGTTKYVADNWLYDNQKWYYFDHWGYMYRNAWINYKGDSYYVGADGKMWTNAKTPDGYWVDGNGKWIK</sequence>
<protein>
    <submittedName>
        <fullName evidence="3">Cell wall-binding repeat protein</fullName>
    </submittedName>
</protein>
<dbReference type="STRING" id="467210.HMPREF1866_02728"/>
<name>A0A133ZBZ9_9FIRM</name>
<reference evidence="4" key="1">
    <citation type="submission" date="2016-01" db="EMBL/GenBank/DDBJ databases">
        <authorList>
            <person name="Mitreva M."/>
            <person name="Pepin K.H."/>
            <person name="Mihindukulasuriya K.A."/>
            <person name="Fulton R."/>
            <person name="Fronick C."/>
            <person name="O'Laughlin M."/>
            <person name="Miner T."/>
            <person name="Herter B."/>
            <person name="Rosa B.A."/>
            <person name="Cordes M."/>
            <person name="Tomlinson C."/>
            <person name="Wollam A."/>
            <person name="Palsikar V.B."/>
            <person name="Mardis E.R."/>
            <person name="Wilson R.K."/>
        </authorList>
    </citation>
    <scope>NUCLEOTIDE SEQUENCE [LARGE SCALE GENOMIC DNA]</scope>
    <source>
        <strain evidence="4">DNF00896</strain>
    </source>
</reference>
<accession>A0A133ZBZ9</accession>
<dbReference type="EMBL" id="LSDA01000144">
    <property type="protein sequence ID" value="KXB52969.1"/>
    <property type="molecule type" value="Genomic_DNA"/>
</dbReference>
<keyword evidence="4" id="KW-1185">Reference proteome</keyword>
<dbReference type="Pfam" id="PF19085">
    <property type="entry name" value="Choline_bind_2"/>
    <property type="match status" value="1"/>
</dbReference>
<evidence type="ECO:0000313" key="4">
    <source>
        <dbReference type="Proteomes" id="UP000070394"/>
    </source>
</evidence>